<reference evidence="2" key="1">
    <citation type="journal article" date="2013" name="Environ. Microbiol.">
        <title>Microbiota from the distal guts of lean and obese adolescents exhibit partial functional redundancy besides clear differences in community structure.</title>
        <authorList>
            <person name="Ferrer M."/>
            <person name="Ruiz A."/>
            <person name="Lanza F."/>
            <person name="Haange S.B."/>
            <person name="Oberbach A."/>
            <person name="Till H."/>
            <person name="Bargiela R."/>
            <person name="Campoy C."/>
            <person name="Segura M.T."/>
            <person name="Richter M."/>
            <person name="von Bergen M."/>
            <person name="Seifert J."/>
            <person name="Suarez A."/>
        </authorList>
    </citation>
    <scope>NUCLEOTIDE SEQUENCE</scope>
</reference>
<evidence type="ECO:0000313" key="2">
    <source>
        <dbReference type="EMBL" id="EKC62386.1"/>
    </source>
</evidence>
<protein>
    <submittedName>
        <fullName evidence="2">Thioesterase family protein</fullName>
    </submittedName>
</protein>
<dbReference type="PANTHER" id="PTHR36934:SF1">
    <property type="entry name" value="THIOESTERASE DOMAIN-CONTAINING PROTEIN"/>
    <property type="match status" value="1"/>
</dbReference>
<dbReference type="InterPro" id="IPR054485">
    <property type="entry name" value="FlK-like_dom"/>
</dbReference>
<proteinExistence type="predicted"/>
<organism evidence="2">
    <name type="scientific">human gut metagenome</name>
    <dbReference type="NCBI Taxonomy" id="408170"/>
    <lineage>
        <taxon>unclassified sequences</taxon>
        <taxon>metagenomes</taxon>
        <taxon>organismal metagenomes</taxon>
    </lineage>
</organism>
<dbReference type="SUPFAM" id="SSF54637">
    <property type="entry name" value="Thioesterase/thiol ester dehydrase-isomerase"/>
    <property type="match status" value="1"/>
</dbReference>
<dbReference type="AlphaFoldDB" id="K1TSQ5"/>
<dbReference type="InterPro" id="IPR025540">
    <property type="entry name" value="FlK"/>
</dbReference>
<comment type="caution">
    <text evidence="2">The sequence shown here is derived from an EMBL/GenBank/DDBJ whole genome shotgun (WGS) entry which is preliminary data.</text>
</comment>
<dbReference type="Pfam" id="PF22636">
    <property type="entry name" value="FlK"/>
    <property type="match status" value="1"/>
</dbReference>
<feature type="non-terminal residue" evidence="2">
    <location>
        <position position="1"/>
    </location>
</feature>
<name>K1TSQ5_9ZZZZ</name>
<evidence type="ECO:0000259" key="1">
    <source>
        <dbReference type="Pfam" id="PF22636"/>
    </source>
</evidence>
<dbReference type="InterPro" id="IPR029069">
    <property type="entry name" value="HotDog_dom_sf"/>
</dbReference>
<sequence>QSVAPELDPGCGTVGTKLELAHNAPTPVGMMVRCESELTAVDGRKLTFSAVMYDDAGEVGRATHERFIIQNEKFQKKADAKKAAE</sequence>
<feature type="domain" description="Fluoroacetyl-CoA-specific thioesterase-like" evidence="1">
    <location>
        <begin position="2"/>
        <end position="72"/>
    </location>
</feature>
<dbReference type="PANTHER" id="PTHR36934">
    <property type="entry name" value="BLR0278 PROTEIN"/>
    <property type="match status" value="1"/>
</dbReference>
<dbReference type="EMBL" id="AJWY01008015">
    <property type="protein sequence ID" value="EKC62386.1"/>
    <property type="molecule type" value="Genomic_DNA"/>
</dbReference>
<dbReference type="Gene3D" id="3.10.129.10">
    <property type="entry name" value="Hotdog Thioesterase"/>
    <property type="match status" value="1"/>
</dbReference>
<gene>
    <name evidence="2" type="ORF">LEA_11867</name>
</gene>
<accession>K1TSQ5</accession>